<evidence type="ECO:0000256" key="11">
    <source>
        <dbReference type="RuleBase" id="RU003474"/>
    </source>
</evidence>
<dbReference type="PROSITE" id="PS00466">
    <property type="entry name" value="ZF_TFIIS_1"/>
    <property type="match status" value="1"/>
</dbReference>
<dbReference type="SUPFAM" id="SSF57783">
    <property type="entry name" value="Zinc beta-ribbon"/>
    <property type="match status" value="1"/>
</dbReference>
<dbReference type="STRING" id="3708.A0A078JNC7"/>
<keyword evidence="7 11" id="KW-0804">Transcription</keyword>
<dbReference type="InterPro" id="IPR001222">
    <property type="entry name" value="Znf_TFIIS"/>
</dbReference>
<dbReference type="InterPro" id="IPR012164">
    <property type="entry name" value="Rpa12/Rpb9/Rpc10/TFS"/>
</dbReference>
<evidence type="ECO:0000256" key="9">
    <source>
        <dbReference type="ARBA" id="ARBA00029985"/>
    </source>
</evidence>
<evidence type="ECO:0000256" key="2">
    <source>
        <dbReference type="ARBA" id="ARBA00020093"/>
    </source>
</evidence>
<dbReference type="GO" id="GO:0003899">
    <property type="term" value="F:DNA-directed RNA polymerase activity"/>
    <property type="evidence" value="ECO:0007669"/>
    <property type="project" value="InterPro"/>
</dbReference>
<evidence type="ECO:0000256" key="8">
    <source>
        <dbReference type="ARBA" id="ARBA00023242"/>
    </source>
</evidence>
<dbReference type="FunFam" id="2.20.25.10:FF:000031">
    <property type="entry name" value="DNA-directed RNA polymerase subunit"/>
    <property type="match status" value="1"/>
</dbReference>
<dbReference type="InterPro" id="IPR019761">
    <property type="entry name" value="DNA-dir_RNA_pol-M_15_CS"/>
</dbReference>
<dbReference type="CDD" id="cd10509">
    <property type="entry name" value="Zn-ribbon_RPC11"/>
    <property type="match status" value="1"/>
</dbReference>
<dbReference type="GO" id="GO:0003676">
    <property type="term" value="F:nucleic acid binding"/>
    <property type="evidence" value="ECO:0007669"/>
    <property type="project" value="InterPro"/>
</dbReference>
<dbReference type="PaxDb" id="3708-A0A078JNC7"/>
<dbReference type="PANTHER" id="PTHR11239">
    <property type="entry name" value="DNA-DIRECTED RNA POLYMERASE"/>
    <property type="match status" value="1"/>
</dbReference>
<evidence type="ECO:0000256" key="7">
    <source>
        <dbReference type="ARBA" id="ARBA00023163"/>
    </source>
</evidence>
<keyword evidence="14" id="KW-1185">Reference proteome</keyword>
<dbReference type="SMART" id="SM00661">
    <property type="entry name" value="RPOL9"/>
    <property type="match status" value="1"/>
</dbReference>
<protein>
    <recommendedName>
        <fullName evidence="2">DNA-directed RNA polymerase III subunit RPC10</fullName>
    </recommendedName>
    <alternativeName>
        <fullName evidence="9">RNA polymerase III subunit C11</fullName>
    </alternativeName>
</protein>
<organism evidence="13 14">
    <name type="scientific">Brassica napus</name>
    <name type="common">Rape</name>
    <dbReference type="NCBI Taxonomy" id="3708"/>
    <lineage>
        <taxon>Eukaryota</taxon>
        <taxon>Viridiplantae</taxon>
        <taxon>Streptophyta</taxon>
        <taxon>Embryophyta</taxon>
        <taxon>Tracheophyta</taxon>
        <taxon>Spermatophyta</taxon>
        <taxon>Magnoliopsida</taxon>
        <taxon>eudicotyledons</taxon>
        <taxon>Gunneridae</taxon>
        <taxon>Pentapetalae</taxon>
        <taxon>rosids</taxon>
        <taxon>malvids</taxon>
        <taxon>Brassicales</taxon>
        <taxon>Brassicaceae</taxon>
        <taxon>Brassiceae</taxon>
        <taxon>Brassica</taxon>
    </lineage>
</organism>
<dbReference type="GO" id="GO:0005666">
    <property type="term" value="C:RNA polymerase III complex"/>
    <property type="evidence" value="ECO:0000318"/>
    <property type="project" value="GO_Central"/>
</dbReference>
<sequence>MTAEVAIRHITDALKMINISGPLKFFVYVASTSVSIIHVNFYKWKDVFDWEIGSLGEAFLLRLIEMEFCPTCGNLLRYGQSQFFCSTCPYIARIERQVEIKKKQLLVKKSIDPVVKKDDIPKGPETEAPCPRCGHDKAYFKTMQIRSADEPESRFYRCVKCEQTWREE</sequence>
<dbReference type="Proteomes" id="UP000028999">
    <property type="component" value="Unassembled WGS sequence"/>
</dbReference>
<evidence type="ECO:0000256" key="4">
    <source>
        <dbReference type="ARBA" id="ARBA00022723"/>
    </source>
</evidence>
<dbReference type="PROSITE" id="PS51133">
    <property type="entry name" value="ZF_TFIIS_2"/>
    <property type="match status" value="1"/>
</dbReference>
<dbReference type="SMART" id="SM00440">
    <property type="entry name" value="ZnF_C2C2"/>
    <property type="match status" value="1"/>
</dbReference>
<evidence type="ECO:0000259" key="12">
    <source>
        <dbReference type="PROSITE" id="PS51133"/>
    </source>
</evidence>
<name>A0A078JNC7_BRANA</name>
<dbReference type="OMA" id="MEFCDEC"/>
<dbReference type="Gramene" id="CDY67995">
    <property type="protein sequence ID" value="CDY67995"/>
    <property type="gene ID" value="GSBRNA2T00068398001"/>
</dbReference>
<reference evidence="13 14" key="1">
    <citation type="journal article" date="2014" name="Science">
        <title>Plant genetics. Early allopolyploid evolution in the post-Neolithic Brassica napus oilseed genome.</title>
        <authorList>
            <person name="Chalhoub B."/>
            <person name="Denoeud F."/>
            <person name="Liu S."/>
            <person name="Parkin I.A."/>
            <person name="Tang H."/>
            <person name="Wang X."/>
            <person name="Chiquet J."/>
            <person name="Belcram H."/>
            <person name="Tong C."/>
            <person name="Samans B."/>
            <person name="Correa M."/>
            <person name="Da Silva C."/>
            <person name="Just J."/>
            <person name="Falentin C."/>
            <person name="Koh C.S."/>
            <person name="Le Clainche I."/>
            <person name="Bernard M."/>
            <person name="Bento P."/>
            <person name="Noel B."/>
            <person name="Labadie K."/>
            <person name="Alberti A."/>
            <person name="Charles M."/>
            <person name="Arnaud D."/>
            <person name="Guo H."/>
            <person name="Daviaud C."/>
            <person name="Alamery S."/>
            <person name="Jabbari K."/>
            <person name="Zhao M."/>
            <person name="Edger P.P."/>
            <person name="Chelaifa H."/>
            <person name="Tack D."/>
            <person name="Lassalle G."/>
            <person name="Mestiri I."/>
            <person name="Schnel N."/>
            <person name="Le Paslier M.C."/>
            <person name="Fan G."/>
            <person name="Renault V."/>
            <person name="Bayer P.E."/>
            <person name="Golicz A.A."/>
            <person name="Manoli S."/>
            <person name="Lee T.H."/>
            <person name="Thi V.H."/>
            <person name="Chalabi S."/>
            <person name="Hu Q."/>
            <person name="Fan C."/>
            <person name="Tollenaere R."/>
            <person name="Lu Y."/>
            <person name="Battail C."/>
            <person name="Shen J."/>
            <person name="Sidebottom C.H."/>
            <person name="Wang X."/>
            <person name="Canaguier A."/>
            <person name="Chauveau A."/>
            <person name="Berard A."/>
            <person name="Deniot G."/>
            <person name="Guan M."/>
            <person name="Liu Z."/>
            <person name="Sun F."/>
            <person name="Lim Y.P."/>
            <person name="Lyons E."/>
            <person name="Town C.D."/>
            <person name="Bancroft I."/>
            <person name="Wang X."/>
            <person name="Meng J."/>
            <person name="Ma J."/>
            <person name="Pires J.C."/>
            <person name="King G.J."/>
            <person name="Brunel D."/>
            <person name="Delourme R."/>
            <person name="Renard M."/>
            <person name="Aury J.M."/>
            <person name="Adams K.L."/>
            <person name="Batley J."/>
            <person name="Snowdon R.J."/>
            <person name="Tost J."/>
            <person name="Edwards D."/>
            <person name="Zhou Y."/>
            <person name="Hua W."/>
            <person name="Sharpe A.G."/>
            <person name="Paterson A.H."/>
            <person name="Guan C."/>
            <person name="Wincker P."/>
        </authorList>
    </citation>
    <scope>NUCLEOTIDE SEQUENCE [LARGE SCALE GENOMIC DNA]</scope>
    <source>
        <strain evidence="14">cv. Darmor-bzh</strain>
    </source>
</reference>
<evidence type="ECO:0000256" key="1">
    <source>
        <dbReference type="ARBA" id="ARBA00004123"/>
    </source>
</evidence>
<comment type="similarity">
    <text evidence="11">Belongs to the archaeal rpoM/eukaryotic RPA12/RPB9/RPC11 RNA polymerase family.</text>
</comment>
<keyword evidence="8" id="KW-0539">Nucleus</keyword>
<evidence type="ECO:0000313" key="14">
    <source>
        <dbReference type="Proteomes" id="UP000028999"/>
    </source>
</evidence>
<evidence type="ECO:0000256" key="10">
    <source>
        <dbReference type="PROSITE-ProRule" id="PRU00472"/>
    </source>
</evidence>
<dbReference type="GO" id="GO:0008270">
    <property type="term" value="F:zinc ion binding"/>
    <property type="evidence" value="ECO:0007669"/>
    <property type="project" value="UniProtKB-KW"/>
</dbReference>
<accession>A0A078JNC7</accession>
<keyword evidence="3 11" id="KW-0240">DNA-directed RNA polymerase</keyword>
<gene>
    <name evidence="13" type="primary">BnaAnng25800D</name>
    <name evidence="13" type="ORF">GSBRNA2T00068398001</name>
</gene>
<dbReference type="Gene3D" id="2.20.25.10">
    <property type="match status" value="1"/>
</dbReference>
<dbReference type="PANTHER" id="PTHR11239:SF12">
    <property type="entry name" value="DNA-DIRECTED RNA POLYMERASE III SUBUNIT RPC10"/>
    <property type="match status" value="1"/>
</dbReference>
<proteinExistence type="inferred from homology"/>
<keyword evidence="4 11" id="KW-0479">Metal-binding</keyword>
<keyword evidence="5 10" id="KW-0863">Zinc-finger</keyword>
<evidence type="ECO:0000256" key="5">
    <source>
        <dbReference type="ARBA" id="ARBA00022771"/>
    </source>
</evidence>
<dbReference type="PROSITE" id="PS01030">
    <property type="entry name" value="RNA_POL_M_15KD"/>
    <property type="match status" value="1"/>
</dbReference>
<evidence type="ECO:0000313" key="13">
    <source>
        <dbReference type="EMBL" id="CDY67995.1"/>
    </source>
</evidence>
<dbReference type="Pfam" id="PF02150">
    <property type="entry name" value="Zn_ribbon_RPB9"/>
    <property type="match status" value="1"/>
</dbReference>
<dbReference type="GO" id="GO:0006386">
    <property type="term" value="P:termination of RNA polymerase III transcription"/>
    <property type="evidence" value="ECO:0000318"/>
    <property type="project" value="GO_Central"/>
</dbReference>
<dbReference type="AlphaFoldDB" id="A0A078JNC7"/>
<dbReference type="EMBL" id="LK036741">
    <property type="protein sequence ID" value="CDY67995.1"/>
    <property type="molecule type" value="Genomic_DNA"/>
</dbReference>
<dbReference type="InterPro" id="IPR001529">
    <property type="entry name" value="Zn_ribbon_RPB9"/>
</dbReference>
<comment type="subcellular location">
    <subcellularLocation>
        <location evidence="1">Nucleus</location>
    </subcellularLocation>
</comment>
<dbReference type="Pfam" id="PF01096">
    <property type="entry name" value="Zn_ribbon_TFIIS"/>
    <property type="match status" value="1"/>
</dbReference>
<feature type="domain" description="TFIIS-type" evidence="12">
    <location>
        <begin position="126"/>
        <end position="166"/>
    </location>
</feature>
<keyword evidence="6" id="KW-0862">Zinc</keyword>
<evidence type="ECO:0000256" key="3">
    <source>
        <dbReference type="ARBA" id="ARBA00022478"/>
    </source>
</evidence>
<evidence type="ECO:0000256" key="6">
    <source>
        <dbReference type="ARBA" id="ARBA00022833"/>
    </source>
</evidence>
<dbReference type="InterPro" id="IPR034014">
    <property type="entry name" value="Zn_ribbon_RPC11_C"/>
</dbReference>